<reference evidence="3" key="1">
    <citation type="submission" date="2023-07" db="EMBL/GenBank/DDBJ databases">
        <title>Christiangramia sp. SM2212., a novel bacterium of the family Flavobacteriaceae isolated from the sea sediment.</title>
        <authorList>
            <person name="Wang J."/>
            <person name="Zhang X."/>
        </authorList>
    </citation>
    <scope>NUCLEOTIDE SEQUENCE [LARGE SCALE GENOMIC DNA]</scope>
    <source>
        <strain evidence="3">SM2212</strain>
    </source>
</reference>
<name>A0ABU1ER40_9FLAO</name>
<evidence type="ECO:0000256" key="1">
    <source>
        <dbReference type="SAM" id="SignalP"/>
    </source>
</evidence>
<feature type="chain" id="PRO_5045685008" evidence="1">
    <location>
        <begin position="20"/>
        <end position="293"/>
    </location>
</feature>
<evidence type="ECO:0000313" key="2">
    <source>
        <dbReference type="EMBL" id="MDR5590841.1"/>
    </source>
</evidence>
<accession>A0ABU1ER40</accession>
<dbReference type="Proteomes" id="UP001257234">
    <property type="component" value="Unassembled WGS sequence"/>
</dbReference>
<evidence type="ECO:0000313" key="3">
    <source>
        <dbReference type="Proteomes" id="UP001257234"/>
    </source>
</evidence>
<comment type="caution">
    <text evidence="2">The sequence shown here is derived from an EMBL/GenBank/DDBJ whole genome shotgun (WGS) entry which is preliminary data.</text>
</comment>
<keyword evidence="1" id="KW-0732">Signal</keyword>
<dbReference type="EMBL" id="JAVJIU010000003">
    <property type="protein sequence ID" value="MDR5590841.1"/>
    <property type="molecule type" value="Genomic_DNA"/>
</dbReference>
<dbReference type="RefSeq" id="WP_309561713.1">
    <property type="nucleotide sequence ID" value="NZ_JAVJIU010000003.1"/>
</dbReference>
<gene>
    <name evidence="2" type="ORF">RE431_09320</name>
</gene>
<proteinExistence type="predicted"/>
<keyword evidence="3" id="KW-1185">Reference proteome</keyword>
<protein>
    <submittedName>
        <fullName evidence="2">Uncharacterized protein</fullName>
    </submittedName>
</protein>
<sequence length="293" mass="34183">MIKNLIIGLILMLSLQGIAQDTIQNTYSRKFIPKQAYIEHFKEVSDSSRVKVINGDTMVEVPMSFDPFAGENLKKVRYEQKDEDFLETYMNVAYHTDKKVDSSRFMKYWKEDIRIYFDESVPEADTKYLMGFAKKLSNEVDSLNISRNFIKEKSNYLVYYLNEDHNIDYEPRIGNKSGYYIHWNGISQITKGSLKINTAVVKNNLLKENLLKYHFFKSLGYFGSSKKLDCESILSNCNSYRVLTEKDLELLKYHYSYGVCKGTNLKSFNELTTSLNKKLEEDPNAILYVVHPE</sequence>
<feature type="signal peptide" evidence="1">
    <location>
        <begin position="1"/>
        <end position="19"/>
    </location>
</feature>
<organism evidence="2 3">
    <name type="scientific">Christiangramia sediminicola</name>
    <dbReference type="NCBI Taxonomy" id="3073267"/>
    <lineage>
        <taxon>Bacteria</taxon>
        <taxon>Pseudomonadati</taxon>
        <taxon>Bacteroidota</taxon>
        <taxon>Flavobacteriia</taxon>
        <taxon>Flavobacteriales</taxon>
        <taxon>Flavobacteriaceae</taxon>
        <taxon>Christiangramia</taxon>
    </lineage>
</organism>